<evidence type="ECO:0000313" key="2">
    <source>
        <dbReference type="Proteomes" id="UP000830768"/>
    </source>
</evidence>
<organism evidence="1 2">
    <name type="scientific">Fusarium solani subsp. cucurbitae</name>
    <name type="common">Neocosmosporum cucurbitae</name>
    <dbReference type="NCBI Taxonomy" id="2747967"/>
    <lineage>
        <taxon>Eukaryota</taxon>
        <taxon>Fungi</taxon>
        <taxon>Dikarya</taxon>
        <taxon>Ascomycota</taxon>
        <taxon>Pezizomycotina</taxon>
        <taxon>Sordariomycetes</taxon>
        <taxon>Hypocreomycetidae</taxon>
        <taxon>Hypocreales</taxon>
        <taxon>Nectriaceae</taxon>
        <taxon>Fusarium</taxon>
        <taxon>Fusarium solani species complex</taxon>
    </lineage>
</organism>
<keyword evidence="2" id="KW-1185">Reference proteome</keyword>
<protein>
    <submittedName>
        <fullName evidence="1">Uncharacterized protein</fullName>
    </submittedName>
</protein>
<evidence type="ECO:0000313" key="1">
    <source>
        <dbReference type="EMBL" id="UPK93291.1"/>
    </source>
</evidence>
<reference evidence="1" key="1">
    <citation type="submission" date="2021-11" db="EMBL/GenBank/DDBJ databases">
        <title>Fusarium solani-melongenae Genome sequencing and assembly.</title>
        <authorList>
            <person name="Xie S."/>
            <person name="Huang L."/>
            <person name="Zhang X."/>
        </authorList>
    </citation>
    <scope>NUCLEOTIDE SEQUENCE</scope>
    <source>
        <strain evidence="1">CRI 24-3</strain>
    </source>
</reference>
<name>A0ACD3YXF0_FUSSC</name>
<accession>A0ACD3YXF0</accession>
<sequence>MMNFKTLLLSSLPLTSSVLAAKHEYVDVAVVGGGLSGLAAAKDLAAAGKSFVVIEARDRLGGRVLDAHLPNGGVGELGAEFIGPTQDRVIDLARSLGLEMYSTYATGNSTLFYQQTKQTYSTETGVLPPVDPESLSELQNFIGEVDEMAGQLDVDSPWSHPDAKTWDGLTLESFVKQKVTRPESRFLVENAVASVLSTELKEPSLLYFLAYVAAAGNETTPGAMSRLVGVHGGAQDSRVNGGTQLLANKLADRLGWEHVKLRSPVRKIIRQDNRYLVVSDRLSVVCKHVVVAMSPPIAKAIAFEPALPVGRAKLNDRMKMGAIGKAIAIYPKPWWRELGLNGQVLSDSGAIRTTFDNSPADASFGAIMGFIEADEMRKLDKLSEKEVKDLVVNDLVKYFGSQARQPSGFLLQRWDLEEYSKGGPVAHAPPGILSSAGHYLRARSGNIHFAGTETASYWTGYMDGAIRSGERVAKEILA</sequence>
<dbReference type="EMBL" id="CP090033">
    <property type="protein sequence ID" value="UPK93291.1"/>
    <property type="molecule type" value="Genomic_DNA"/>
</dbReference>
<proteinExistence type="predicted"/>
<dbReference type="Proteomes" id="UP000830768">
    <property type="component" value="Chromosome 4"/>
</dbReference>
<gene>
    <name evidence="1" type="ORF">LCI18_004226</name>
</gene>